<name>A0A2N5M1Y7_9BACI</name>
<sequence length="314" mass="34265">MKKSLYADISLLLVALIWGVSFVMVQNAISHLEPFSFNALRFLTAAIFLILWQLFKNQHIKSLYTKDLLLAGIKIGFWLFLGYALQTIGLLYTSPAKAGFITGLSIVIVPILSLILMKHMPSINTVIGVIAATAGLYMMTMLGESSFTNSDMLILIASFSFAMHVVTTGAFAKNHPALPLTIVQLSVVALLSLVCALIVEKPAHNFSSAVLFRPEVWLALLITSIFATAAAFLVQTYSQKFTSSARVALILATEPVFAAITSYLWIHEILSPYAVTGCILIFLGIILSELPIKKKNVETAVLAGNEQKRNGKNI</sequence>
<evidence type="ECO:0000256" key="3">
    <source>
        <dbReference type="ARBA" id="ARBA00022475"/>
    </source>
</evidence>
<keyword evidence="3" id="KW-1003">Cell membrane</keyword>
<dbReference type="SUPFAM" id="SSF103481">
    <property type="entry name" value="Multidrug resistance efflux transporter EmrE"/>
    <property type="match status" value="2"/>
</dbReference>
<evidence type="ECO:0000256" key="5">
    <source>
        <dbReference type="ARBA" id="ARBA00022989"/>
    </source>
</evidence>
<dbReference type="Proteomes" id="UP000234748">
    <property type="component" value="Unassembled WGS sequence"/>
</dbReference>
<evidence type="ECO:0000259" key="8">
    <source>
        <dbReference type="Pfam" id="PF00892"/>
    </source>
</evidence>
<dbReference type="GO" id="GO:0005886">
    <property type="term" value="C:plasma membrane"/>
    <property type="evidence" value="ECO:0007669"/>
    <property type="project" value="UniProtKB-SubCell"/>
</dbReference>
<feature type="transmembrane region" description="Helical" evidence="7">
    <location>
        <begin position="246"/>
        <end position="266"/>
    </location>
</feature>
<keyword evidence="4 7" id="KW-0812">Transmembrane</keyword>
<feature type="transmembrane region" description="Helical" evidence="7">
    <location>
        <begin position="123"/>
        <end position="140"/>
    </location>
</feature>
<dbReference type="PANTHER" id="PTHR42920">
    <property type="entry name" value="OS03G0707200 PROTEIN-RELATED"/>
    <property type="match status" value="1"/>
</dbReference>
<feature type="transmembrane region" description="Helical" evidence="7">
    <location>
        <begin position="211"/>
        <end position="234"/>
    </location>
</feature>
<evidence type="ECO:0000256" key="7">
    <source>
        <dbReference type="SAM" id="Phobius"/>
    </source>
</evidence>
<feature type="transmembrane region" description="Helical" evidence="7">
    <location>
        <begin position="35"/>
        <end position="55"/>
    </location>
</feature>
<comment type="subcellular location">
    <subcellularLocation>
        <location evidence="1">Cell membrane</location>
        <topology evidence="1">Multi-pass membrane protein</topology>
    </subcellularLocation>
</comment>
<gene>
    <name evidence="9" type="ORF">CUU66_19480</name>
</gene>
<comment type="caution">
    <text evidence="9">The sequence shown here is derived from an EMBL/GenBank/DDBJ whole genome shotgun (WGS) entry which is preliminary data.</text>
</comment>
<feature type="transmembrane region" description="Helical" evidence="7">
    <location>
        <begin position="152"/>
        <end position="171"/>
    </location>
</feature>
<keyword evidence="5 7" id="KW-1133">Transmembrane helix</keyword>
<feature type="domain" description="EamA" evidence="8">
    <location>
        <begin position="7"/>
        <end position="140"/>
    </location>
</feature>
<feature type="transmembrane region" description="Helical" evidence="7">
    <location>
        <begin position="98"/>
        <end position="116"/>
    </location>
</feature>
<feature type="transmembrane region" description="Helical" evidence="7">
    <location>
        <begin position="67"/>
        <end position="92"/>
    </location>
</feature>
<evidence type="ECO:0000313" key="10">
    <source>
        <dbReference type="Proteomes" id="UP000234748"/>
    </source>
</evidence>
<dbReference type="PANTHER" id="PTHR42920:SF5">
    <property type="entry name" value="EAMA DOMAIN-CONTAINING PROTEIN"/>
    <property type="match status" value="1"/>
</dbReference>
<proteinExistence type="inferred from homology"/>
<keyword evidence="10" id="KW-1185">Reference proteome</keyword>
<comment type="similarity">
    <text evidence="2">Belongs to the EamA transporter family.</text>
</comment>
<evidence type="ECO:0000256" key="4">
    <source>
        <dbReference type="ARBA" id="ARBA00022692"/>
    </source>
</evidence>
<evidence type="ECO:0000256" key="6">
    <source>
        <dbReference type="ARBA" id="ARBA00023136"/>
    </source>
</evidence>
<accession>A0A2N5M1Y7</accession>
<feature type="transmembrane region" description="Helical" evidence="7">
    <location>
        <begin position="178"/>
        <end position="199"/>
    </location>
</feature>
<dbReference type="Gene3D" id="1.10.3730.20">
    <property type="match status" value="1"/>
</dbReference>
<keyword evidence="6 7" id="KW-0472">Membrane</keyword>
<evidence type="ECO:0000256" key="1">
    <source>
        <dbReference type="ARBA" id="ARBA00004651"/>
    </source>
</evidence>
<dbReference type="InterPro" id="IPR051258">
    <property type="entry name" value="Diverse_Substrate_Transporter"/>
</dbReference>
<dbReference type="EMBL" id="PGUY01000062">
    <property type="protein sequence ID" value="PLT28394.1"/>
    <property type="molecule type" value="Genomic_DNA"/>
</dbReference>
<dbReference type="RefSeq" id="WP_101645059.1">
    <property type="nucleotide sequence ID" value="NZ_PGUY01000062.1"/>
</dbReference>
<dbReference type="OrthoDB" id="9804865at2"/>
<reference evidence="9 10" key="1">
    <citation type="submission" date="2017-11" db="EMBL/GenBank/DDBJ databases">
        <title>Comparitive Functional Genomics of Dry Heat Resistant strains isolated from the Viking Spacecraft.</title>
        <authorList>
            <person name="Seuylemezian A."/>
            <person name="Cooper K."/>
            <person name="Vaishampayan P."/>
        </authorList>
    </citation>
    <scope>NUCLEOTIDE SEQUENCE [LARGE SCALE GENOMIC DNA]</scope>
    <source>
        <strain evidence="9 10">V1-29</strain>
    </source>
</reference>
<dbReference type="InterPro" id="IPR037185">
    <property type="entry name" value="EmrE-like"/>
</dbReference>
<feature type="domain" description="EamA" evidence="8">
    <location>
        <begin position="151"/>
        <end position="288"/>
    </location>
</feature>
<organism evidence="9 10">
    <name type="scientific">Peribacillus deserti</name>
    <dbReference type="NCBI Taxonomy" id="673318"/>
    <lineage>
        <taxon>Bacteria</taxon>
        <taxon>Bacillati</taxon>
        <taxon>Bacillota</taxon>
        <taxon>Bacilli</taxon>
        <taxon>Bacillales</taxon>
        <taxon>Bacillaceae</taxon>
        <taxon>Peribacillus</taxon>
    </lineage>
</organism>
<feature type="transmembrane region" description="Helical" evidence="7">
    <location>
        <begin position="272"/>
        <end position="292"/>
    </location>
</feature>
<protein>
    <submittedName>
        <fullName evidence="9">EamA family transporter</fullName>
    </submittedName>
</protein>
<dbReference type="InterPro" id="IPR000620">
    <property type="entry name" value="EamA_dom"/>
</dbReference>
<dbReference type="AlphaFoldDB" id="A0A2N5M1Y7"/>
<dbReference type="Pfam" id="PF00892">
    <property type="entry name" value="EamA"/>
    <property type="match status" value="2"/>
</dbReference>
<evidence type="ECO:0000256" key="2">
    <source>
        <dbReference type="ARBA" id="ARBA00007362"/>
    </source>
</evidence>
<feature type="transmembrane region" description="Helical" evidence="7">
    <location>
        <begin position="9"/>
        <end position="29"/>
    </location>
</feature>
<evidence type="ECO:0000313" key="9">
    <source>
        <dbReference type="EMBL" id="PLT28394.1"/>
    </source>
</evidence>